<feature type="compositionally biased region" description="Polar residues" evidence="8">
    <location>
        <begin position="1232"/>
        <end position="1308"/>
    </location>
</feature>
<dbReference type="Pfam" id="PF00644">
    <property type="entry name" value="PARP"/>
    <property type="match status" value="1"/>
</dbReference>
<organism evidence="12 13">
    <name type="scientific">Littorina saxatilis</name>
    <dbReference type="NCBI Taxonomy" id="31220"/>
    <lineage>
        <taxon>Eukaryota</taxon>
        <taxon>Metazoa</taxon>
        <taxon>Spiralia</taxon>
        <taxon>Lophotrochozoa</taxon>
        <taxon>Mollusca</taxon>
        <taxon>Gastropoda</taxon>
        <taxon>Caenogastropoda</taxon>
        <taxon>Littorinimorpha</taxon>
        <taxon>Littorinoidea</taxon>
        <taxon>Littorinidae</taxon>
        <taxon>Littorina</taxon>
    </lineage>
</organism>
<dbReference type="SMART" id="SM00506">
    <property type="entry name" value="A1pp"/>
    <property type="match status" value="3"/>
</dbReference>
<dbReference type="PANTHER" id="PTHR14453">
    <property type="entry name" value="PARP/ZINC FINGER CCCH TYPE DOMAIN CONTAINING PROTEIN"/>
    <property type="match status" value="1"/>
</dbReference>
<evidence type="ECO:0000256" key="4">
    <source>
        <dbReference type="ARBA" id="ARBA00023027"/>
    </source>
</evidence>
<dbReference type="EC" id="2.4.2.-" evidence="6"/>
<dbReference type="CDD" id="cd01439">
    <property type="entry name" value="TCCD_inducible_PARP_like"/>
    <property type="match status" value="1"/>
</dbReference>
<keyword evidence="7" id="KW-0175">Coiled coil</keyword>
<evidence type="ECO:0000256" key="8">
    <source>
        <dbReference type="SAM" id="MobiDB-lite"/>
    </source>
</evidence>
<keyword evidence="4 6" id="KW-0520">NAD</keyword>
<sequence>MCQELDLDGNTVRVSKVPMSSCLVVTNVDPVIKEHLIKLYFESTDSLGGPVMSVERKGRKGKWFVLFKDYKVADRVLQQTHCLAGKKLKVKRHLPCLGEDGGSHEPNTFAMPQDLVLSGVEKHKLTFIRQARSTWDELCGHLARVHAMPTVESDVLIVTCSLTVEVPKARVLAKTWQHDARAAAERYLGLLEVHKRNVIGEMWKEAGVAVEKANIASTQDAMVLKDPQDTAYIVVGIKTAVDALLQEVDCTIKELEDEVERKKQEITDRKKLKPGQAQLLSAIGFPSQAQEMSKNLQVEISPTEILFHGNLPDVQKAMLQMFERLAMFTTKTTAIGSKQKLDYLRHRQVEQYVSEKLRAQSPTIVWEVTDETGVKVRGLEGDDLANALTLIDSAVCECEIQLPPESSDLPKSKEWKKMVHELAEENPGCLSVCSPKEDKVFIIGTDNVFKKARDEVNAYLSLNTIYTEVVFFSPSRQKFITTFMMHRLQEIERTFWTHKVQIKPIDSNEKIEVRGREKGVDQAKSKLQDVERDIVCHEESVTDSAKITFLESKSCLRDLGLVATEARCVFAFTQETSGMQVESPSDTTSEGFRVKQTRRGVQTTLTLLYQGATLSTVEGDITQMKVDAIVNAANDRMDHNGGLAKDVITKGGQEIQLECRRLLTKRGNMSDGDVLISGPGRLPCKAIFHAVGPSYKDGTRGERDSLQLTVTNCLDLAVAKGYDSVAFPAISSGIFRYPPAQSTCVIVGAVKAFLEKTSGIKEVFFCAFDQTMRLHFEAAFGTCFPQLAKNTAPPTKVFSSTVGRLVSKTVPRAGALFQEKTAKPGVVRIVEGQIAQQTADVIVNSTSVDLKLKNGAVSKSLLTAAGLQLQEECKAKYPTNLLTGQIAVTSGYGLACKEVYHIALPRWDGPVSKSILHGYVMDCLDLASVQGYTSVAFPVLGTGNCSFPHDVVAQTMLRAMEEFQDTRPLSPLREITVVVYHTDTQILQAFREEQGRGTGLSQSSRASVPAKAGIGFPSLINFASSDSEGAKASPLAKLKSAAKGKLAVVTTGLLAEQQVDAVVNSASHELDLTKGAVAASILEGAGQEIEDECKTKRPDGIETGEIVLTKGYQLPCKEVLHTALDPWQGPADEQILHKTVLDCLDVASQRGHTTIALPAMGTGNLNYPHDVVARTMLDAVDHFQRTRPDTTLREVRIVLYHLDIKSVQAFEAAAAQPRLTHNASLRSVPATAQPSLTHNASLRSAPTTAQSSLTHNTSLRSAPTTAQSSLTHNTSPRSAPTTVQPPLTHNTSLRSAPTTAQPPLTHNASLRFAPTTAQPPLTHNASLRSAPTTAQPPLTHNASLRSVPAGQSSVVANRKRSGGFLSWFGKSRSSRKIQAIEQGGAVAASSFLAPKEPKVLIIYAENQWHIDDFKEQFNQLVDGKFTRTEIKFETHSENYSAQIAAIERIGLQHNVQTDVQSSKERIVLHGFNNDVLDAYAAISDFLKDNLVASMVQWCFIEVQTLGTERVGYHSSVNAIIEAAYKKQEKTVEIKDADGDVYVIDFQEMVEYRQSDPQSRLDVNRRIIIQESGTEPPPHWASQKDDLNMVQLKPTATEYKEVEANFLSSAGNKKVVVTAIDRVQSRTLYSQYQTKKTQLEAQNPDIQNEKTLWHGTASDATDNINRYGFNRSYCGKNATKFGAGVYFAVDSEYSIRSTYSPPDGSGLCRVYQCKVLVGHSVVGNEKMRFLPQRRGSDRFYDSAVDSKIPGMYVIFNDTQAYPEYLVTFKYQ</sequence>
<dbReference type="SUPFAM" id="SSF56399">
    <property type="entry name" value="ADP-ribosylation"/>
    <property type="match status" value="1"/>
</dbReference>
<dbReference type="GO" id="GO:0005737">
    <property type="term" value="C:cytoplasm"/>
    <property type="evidence" value="ECO:0007669"/>
    <property type="project" value="TreeGrafter"/>
</dbReference>
<dbReference type="Pfam" id="PF02825">
    <property type="entry name" value="WWE"/>
    <property type="match status" value="1"/>
</dbReference>
<feature type="coiled-coil region" evidence="7">
    <location>
        <begin position="245"/>
        <end position="272"/>
    </location>
</feature>
<dbReference type="Gene3D" id="3.40.220.10">
    <property type="entry name" value="Leucine Aminopeptidase, subunit E, domain 1"/>
    <property type="match status" value="3"/>
</dbReference>
<dbReference type="GO" id="GO:0003676">
    <property type="term" value="F:nucleic acid binding"/>
    <property type="evidence" value="ECO:0007669"/>
    <property type="project" value="InterPro"/>
</dbReference>
<evidence type="ECO:0000256" key="1">
    <source>
        <dbReference type="ARBA" id="ARBA00004123"/>
    </source>
</evidence>
<dbReference type="PROSITE" id="PS51059">
    <property type="entry name" value="PARP_CATALYTIC"/>
    <property type="match status" value="1"/>
</dbReference>
<feature type="domain" description="Macro" evidence="11">
    <location>
        <begin position="601"/>
        <end position="784"/>
    </location>
</feature>
<evidence type="ECO:0000256" key="6">
    <source>
        <dbReference type="RuleBase" id="RU362114"/>
    </source>
</evidence>
<dbReference type="SUPFAM" id="SSF52949">
    <property type="entry name" value="Macro domain-like"/>
    <property type="match status" value="3"/>
</dbReference>
<dbReference type="PANTHER" id="PTHR14453:SF67">
    <property type="entry name" value="POLY [ADP-RIBOSE] POLYMERASE"/>
    <property type="match status" value="1"/>
</dbReference>
<dbReference type="InterPro" id="IPR037197">
    <property type="entry name" value="WWE_dom_sf"/>
</dbReference>
<dbReference type="SUPFAM" id="SSF54928">
    <property type="entry name" value="RNA-binding domain, RBD"/>
    <property type="match status" value="1"/>
</dbReference>
<accession>A0AAN9BPB1</accession>
<dbReference type="Proteomes" id="UP001374579">
    <property type="component" value="Unassembled WGS sequence"/>
</dbReference>
<dbReference type="SUPFAM" id="SSF117839">
    <property type="entry name" value="WWE domain"/>
    <property type="match status" value="1"/>
</dbReference>
<dbReference type="InterPro" id="IPR002589">
    <property type="entry name" value="Macro_dom"/>
</dbReference>
<keyword evidence="5" id="KW-0539">Nucleus</keyword>
<feature type="domain" description="WWE" evidence="9">
    <location>
        <begin position="1483"/>
        <end position="1564"/>
    </location>
</feature>
<dbReference type="PROSITE" id="PS51154">
    <property type="entry name" value="MACRO"/>
    <property type="match status" value="3"/>
</dbReference>
<dbReference type="Gene3D" id="3.30.720.50">
    <property type="match status" value="1"/>
</dbReference>
<evidence type="ECO:0000256" key="2">
    <source>
        <dbReference type="ARBA" id="ARBA00022676"/>
    </source>
</evidence>
<evidence type="ECO:0000259" key="11">
    <source>
        <dbReference type="PROSITE" id="PS51154"/>
    </source>
</evidence>
<feature type="domain" description="Macro" evidence="11">
    <location>
        <begin position="1033"/>
        <end position="1218"/>
    </location>
</feature>
<dbReference type="Gene3D" id="3.90.228.10">
    <property type="match status" value="1"/>
</dbReference>
<dbReference type="GO" id="GO:0003714">
    <property type="term" value="F:transcription corepressor activity"/>
    <property type="evidence" value="ECO:0007669"/>
    <property type="project" value="TreeGrafter"/>
</dbReference>
<evidence type="ECO:0000256" key="5">
    <source>
        <dbReference type="ARBA" id="ARBA00023242"/>
    </source>
</evidence>
<dbReference type="InterPro" id="IPR012677">
    <property type="entry name" value="Nucleotide-bd_a/b_plait_sf"/>
</dbReference>
<dbReference type="Pfam" id="PF01661">
    <property type="entry name" value="Macro"/>
    <property type="match status" value="3"/>
</dbReference>
<feature type="domain" description="Macro" evidence="11">
    <location>
        <begin position="814"/>
        <end position="998"/>
    </location>
</feature>
<feature type="domain" description="PARP catalytic" evidence="10">
    <location>
        <begin position="1575"/>
        <end position="1770"/>
    </location>
</feature>
<gene>
    <name evidence="12" type="ORF">V1264_016555</name>
</gene>
<keyword evidence="3 6" id="KW-0808">Transferase</keyword>
<dbReference type="InterPro" id="IPR052056">
    <property type="entry name" value="Mono-ARTD/PARP"/>
</dbReference>
<dbReference type="PROSITE" id="PS50918">
    <property type="entry name" value="WWE"/>
    <property type="match status" value="1"/>
</dbReference>
<proteinExistence type="predicted"/>
<reference evidence="12 13" key="1">
    <citation type="submission" date="2024-02" db="EMBL/GenBank/DDBJ databases">
        <title>Chromosome-scale genome assembly of the rough periwinkle Littorina saxatilis.</title>
        <authorList>
            <person name="De Jode A."/>
            <person name="Faria R."/>
            <person name="Formenti G."/>
            <person name="Sims Y."/>
            <person name="Smith T.P."/>
            <person name="Tracey A."/>
            <person name="Wood J.M.D."/>
            <person name="Zagrodzka Z.B."/>
            <person name="Johannesson K."/>
            <person name="Butlin R.K."/>
            <person name="Leder E.H."/>
        </authorList>
    </citation>
    <scope>NUCLEOTIDE SEQUENCE [LARGE SCALE GENOMIC DNA]</scope>
    <source>
        <strain evidence="12">Snail1</strain>
        <tissue evidence="12">Muscle</tissue>
    </source>
</reference>
<dbReference type="InterPro" id="IPR035979">
    <property type="entry name" value="RBD_domain_sf"/>
</dbReference>
<dbReference type="InterPro" id="IPR043472">
    <property type="entry name" value="Macro_dom-like"/>
</dbReference>
<dbReference type="Gene3D" id="3.30.70.330">
    <property type="match status" value="1"/>
</dbReference>
<evidence type="ECO:0000259" key="10">
    <source>
        <dbReference type="PROSITE" id="PS51059"/>
    </source>
</evidence>
<dbReference type="GO" id="GO:0010629">
    <property type="term" value="P:negative regulation of gene expression"/>
    <property type="evidence" value="ECO:0007669"/>
    <property type="project" value="TreeGrafter"/>
</dbReference>
<dbReference type="InterPro" id="IPR004170">
    <property type="entry name" value="WWE_dom"/>
</dbReference>
<dbReference type="GO" id="GO:0005634">
    <property type="term" value="C:nucleus"/>
    <property type="evidence" value="ECO:0007669"/>
    <property type="project" value="UniProtKB-SubCell"/>
</dbReference>
<comment type="subcellular location">
    <subcellularLocation>
        <location evidence="1">Nucleus</location>
    </subcellularLocation>
</comment>
<dbReference type="GO" id="GO:0003950">
    <property type="term" value="F:NAD+ poly-ADP-ribosyltransferase activity"/>
    <property type="evidence" value="ECO:0007669"/>
    <property type="project" value="UniProtKB-UniRule"/>
</dbReference>
<evidence type="ECO:0000313" key="13">
    <source>
        <dbReference type="Proteomes" id="UP001374579"/>
    </source>
</evidence>
<dbReference type="CDD" id="cd02907">
    <property type="entry name" value="Macro_Af1521_BAL-like"/>
    <property type="match status" value="1"/>
</dbReference>
<keyword evidence="13" id="KW-1185">Reference proteome</keyword>
<keyword evidence="2 6" id="KW-0328">Glycosyltransferase</keyword>
<dbReference type="InterPro" id="IPR012317">
    <property type="entry name" value="Poly(ADP-ribose)pol_cat_dom"/>
</dbReference>
<evidence type="ECO:0000256" key="7">
    <source>
        <dbReference type="SAM" id="Coils"/>
    </source>
</evidence>
<dbReference type="Pfam" id="PF23085">
    <property type="entry name" value="RRM_PARP14_3"/>
    <property type="match status" value="1"/>
</dbReference>
<evidence type="ECO:0000256" key="3">
    <source>
        <dbReference type="ARBA" id="ARBA00022679"/>
    </source>
</evidence>
<feature type="compositionally biased region" description="Polar residues" evidence="8">
    <location>
        <begin position="1315"/>
        <end position="1353"/>
    </location>
</feature>
<evidence type="ECO:0000259" key="9">
    <source>
        <dbReference type="PROSITE" id="PS50918"/>
    </source>
</evidence>
<comment type="caution">
    <text evidence="12">The sequence shown here is derived from an EMBL/GenBank/DDBJ whole genome shotgun (WGS) entry which is preliminary data.</text>
</comment>
<name>A0AAN9BPB1_9CAEN</name>
<dbReference type="EMBL" id="JBAMIC010000004">
    <property type="protein sequence ID" value="KAK7108899.1"/>
    <property type="molecule type" value="Genomic_DNA"/>
</dbReference>
<protein>
    <recommendedName>
        <fullName evidence="6">Poly [ADP-ribose] polymerase</fullName>
        <shortName evidence="6">PARP</shortName>
        <ecNumber evidence="6">2.4.2.-</ecNumber>
    </recommendedName>
</protein>
<feature type="region of interest" description="Disordered" evidence="8">
    <location>
        <begin position="1232"/>
        <end position="1353"/>
    </location>
</feature>
<evidence type="ECO:0000313" key="12">
    <source>
        <dbReference type="EMBL" id="KAK7108899.1"/>
    </source>
</evidence>